<keyword evidence="3" id="KW-1185">Reference proteome</keyword>
<dbReference type="STRING" id="47312.SAMN04489765_3681"/>
<dbReference type="SMART" id="SM01152">
    <property type="entry name" value="DUF167"/>
    <property type="match status" value="1"/>
</dbReference>
<name>A0A1H1GZW8_9ACTN</name>
<reference evidence="3" key="1">
    <citation type="submission" date="2016-10" db="EMBL/GenBank/DDBJ databases">
        <authorList>
            <person name="Varghese N."/>
            <person name="Submissions S."/>
        </authorList>
    </citation>
    <scope>NUCLEOTIDE SEQUENCE [LARGE SCALE GENOMIC DNA]</scope>
    <source>
        <strain evidence="3">DSM 44142</strain>
    </source>
</reference>
<dbReference type="PANTHER" id="PTHR13420">
    <property type="entry name" value="UPF0235 PROTEIN C15ORF40"/>
    <property type="match status" value="1"/>
</dbReference>
<dbReference type="GO" id="GO:0005737">
    <property type="term" value="C:cytoplasm"/>
    <property type="evidence" value="ECO:0007669"/>
    <property type="project" value="TreeGrafter"/>
</dbReference>
<comment type="similarity">
    <text evidence="1">Belongs to the UPF0235 family.</text>
</comment>
<dbReference type="PANTHER" id="PTHR13420:SF7">
    <property type="entry name" value="UPF0235 PROTEIN C15ORF40"/>
    <property type="match status" value="1"/>
</dbReference>
<dbReference type="SUPFAM" id="SSF69786">
    <property type="entry name" value="YggU-like"/>
    <property type="match status" value="1"/>
</dbReference>
<dbReference type="NCBIfam" id="TIGR00251">
    <property type="entry name" value="DUF167 family protein"/>
    <property type="match status" value="1"/>
</dbReference>
<evidence type="ECO:0000313" key="2">
    <source>
        <dbReference type="EMBL" id="SDR18408.1"/>
    </source>
</evidence>
<dbReference type="Gene3D" id="3.30.1200.10">
    <property type="entry name" value="YggU-like"/>
    <property type="match status" value="1"/>
</dbReference>
<accession>A0A1H1GZW8</accession>
<dbReference type="InterPro" id="IPR036591">
    <property type="entry name" value="YggU-like_sf"/>
</dbReference>
<gene>
    <name evidence="2" type="ORF">SAMN04489765_3681</name>
</gene>
<organism evidence="2 3">
    <name type="scientific">Tsukamurella pulmonis</name>
    <dbReference type="NCBI Taxonomy" id="47312"/>
    <lineage>
        <taxon>Bacteria</taxon>
        <taxon>Bacillati</taxon>
        <taxon>Actinomycetota</taxon>
        <taxon>Actinomycetes</taxon>
        <taxon>Mycobacteriales</taxon>
        <taxon>Tsukamurellaceae</taxon>
        <taxon>Tsukamurella</taxon>
    </lineage>
</organism>
<dbReference type="EMBL" id="FNLF01000002">
    <property type="protein sequence ID" value="SDR18408.1"/>
    <property type="molecule type" value="Genomic_DNA"/>
</dbReference>
<dbReference type="InterPro" id="IPR003746">
    <property type="entry name" value="DUF167"/>
</dbReference>
<dbReference type="Pfam" id="PF02594">
    <property type="entry name" value="DUF167"/>
    <property type="match status" value="1"/>
</dbReference>
<protein>
    <submittedName>
        <fullName evidence="2">Uncharacterized protein</fullName>
    </submittedName>
</protein>
<dbReference type="OrthoDB" id="9801878at2"/>
<sequence>MSPRTVACTIKPGSRKGPAVEVDDAGALTLFVREPATEGKANKAAVALLASHLGVPKSRVRLVAGQTSRLKRFAVDD</sequence>
<proteinExistence type="inferred from homology"/>
<evidence type="ECO:0000256" key="1">
    <source>
        <dbReference type="ARBA" id="ARBA00010364"/>
    </source>
</evidence>
<dbReference type="AlphaFoldDB" id="A0A1H1GZW8"/>
<dbReference type="Proteomes" id="UP000183053">
    <property type="component" value="Unassembled WGS sequence"/>
</dbReference>
<evidence type="ECO:0000313" key="3">
    <source>
        <dbReference type="Proteomes" id="UP000183053"/>
    </source>
</evidence>
<dbReference type="RefSeq" id="WP_068568138.1">
    <property type="nucleotide sequence ID" value="NZ_AP025457.1"/>
</dbReference>